<dbReference type="AlphaFoldDB" id="A0A9P7CYY9"/>
<reference evidence="1" key="1">
    <citation type="journal article" date="2020" name="New Phytol.">
        <title>Comparative genomics reveals dynamic genome evolution in host specialist ectomycorrhizal fungi.</title>
        <authorList>
            <person name="Lofgren L.A."/>
            <person name="Nguyen N.H."/>
            <person name="Vilgalys R."/>
            <person name="Ruytinx J."/>
            <person name="Liao H.L."/>
            <person name="Branco S."/>
            <person name="Kuo A."/>
            <person name="LaButti K."/>
            <person name="Lipzen A."/>
            <person name="Andreopoulos W."/>
            <person name="Pangilinan J."/>
            <person name="Riley R."/>
            <person name="Hundley H."/>
            <person name="Na H."/>
            <person name="Barry K."/>
            <person name="Grigoriev I.V."/>
            <person name="Stajich J.E."/>
            <person name="Kennedy P.G."/>
        </authorList>
    </citation>
    <scope>NUCLEOTIDE SEQUENCE</scope>
    <source>
        <strain evidence="1">DOB743</strain>
    </source>
</reference>
<accession>A0A9P7CYY9</accession>
<sequence length="278" mass="30897">MSFTSMSALPFELEQDIFENAANSDRRSALSLALVARRVQFWVEPVIYNCVALQYGGSESARVLEGFISATKTKPASFFARYVKTLLLSDIPTCFMMEILAVCTGLTDLRVWPYTPSPVTQFVVASSIRPTHLYFSAEHLAAHGRPPNFSLPLFQELTHLELHDTWGQLMAWAPNFAMLPQLTHLALAFGFPFSCGSIASYGLSTILANCSKLKVCVLRCMLSEDELRFGQDTAIANSIVDPRVVVVGWRRSQARWAGGLWNEKANLWNQANAIVAAR</sequence>
<comment type="caution">
    <text evidence="1">The sequence shown here is derived from an EMBL/GenBank/DDBJ whole genome shotgun (WGS) entry which is preliminary data.</text>
</comment>
<evidence type="ECO:0000313" key="2">
    <source>
        <dbReference type="Proteomes" id="UP000714275"/>
    </source>
</evidence>
<keyword evidence="2" id="KW-1185">Reference proteome</keyword>
<dbReference type="InterPro" id="IPR032675">
    <property type="entry name" value="LRR_dom_sf"/>
</dbReference>
<name>A0A9P7CYY9_9AGAM</name>
<proteinExistence type="predicted"/>
<protein>
    <submittedName>
        <fullName evidence="1">Uncharacterized protein</fullName>
    </submittedName>
</protein>
<dbReference type="Proteomes" id="UP000714275">
    <property type="component" value="Unassembled WGS sequence"/>
</dbReference>
<dbReference type="Gene3D" id="3.80.10.10">
    <property type="entry name" value="Ribonuclease Inhibitor"/>
    <property type="match status" value="1"/>
</dbReference>
<gene>
    <name evidence="1" type="ORF">EV702DRAFT_1270818</name>
</gene>
<organism evidence="1 2">
    <name type="scientific">Suillus placidus</name>
    <dbReference type="NCBI Taxonomy" id="48579"/>
    <lineage>
        <taxon>Eukaryota</taxon>
        <taxon>Fungi</taxon>
        <taxon>Dikarya</taxon>
        <taxon>Basidiomycota</taxon>
        <taxon>Agaricomycotina</taxon>
        <taxon>Agaricomycetes</taxon>
        <taxon>Agaricomycetidae</taxon>
        <taxon>Boletales</taxon>
        <taxon>Suillineae</taxon>
        <taxon>Suillaceae</taxon>
        <taxon>Suillus</taxon>
    </lineage>
</organism>
<dbReference type="EMBL" id="JABBWD010000057">
    <property type="protein sequence ID" value="KAG1771629.1"/>
    <property type="molecule type" value="Genomic_DNA"/>
</dbReference>
<evidence type="ECO:0000313" key="1">
    <source>
        <dbReference type="EMBL" id="KAG1771629.1"/>
    </source>
</evidence>
<dbReference type="OrthoDB" id="2900663at2759"/>